<feature type="domain" description="2EXR" evidence="2">
    <location>
        <begin position="6"/>
        <end position="128"/>
    </location>
</feature>
<dbReference type="OrthoDB" id="3473305at2759"/>
<dbReference type="EMBL" id="JH725156">
    <property type="protein sequence ID" value="EJP67640.1"/>
    <property type="molecule type" value="Genomic_DNA"/>
</dbReference>
<evidence type="ECO:0000256" key="1">
    <source>
        <dbReference type="SAM" id="MobiDB-lite"/>
    </source>
</evidence>
<evidence type="ECO:0000313" key="3">
    <source>
        <dbReference type="EMBL" id="EJP67640.1"/>
    </source>
</evidence>
<dbReference type="PANTHER" id="PTHR35910:SF1">
    <property type="entry name" value="2EXR DOMAIN-CONTAINING PROTEIN"/>
    <property type="match status" value="1"/>
</dbReference>
<protein>
    <recommendedName>
        <fullName evidence="2">2EXR domain-containing protein</fullName>
    </recommendedName>
</protein>
<evidence type="ECO:0000259" key="2">
    <source>
        <dbReference type="Pfam" id="PF20150"/>
    </source>
</evidence>
<dbReference type="Pfam" id="PF20150">
    <property type="entry name" value="2EXR"/>
    <property type="match status" value="1"/>
</dbReference>
<gene>
    <name evidence="3" type="ORF">BBA_03420</name>
</gene>
<dbReference type="AlphaFoldDB" id="J4WC28"/>
<sequence>MKNREFQLFSELPPEIRACIWRHAIEPRIVPVTCWVGNQRAEAINTSRATHGPGWESDSAAVRRRRQNQKDPTTMTQLPLELYAVALHKPPVLDVCRETRSIGLYEPMILTPGSSASYAWVNYHADVIYLQDDQEPYTRFRNCGHLVRRLRICADPSDEYWFYNQSATLKSTFCQLAECFVVMGTDARIWDWKCYDYQKWFSCPPDNIHLIDEENGEQMTYGELLRMSDEDLKKWAISASRYADES</sequence>
<name>J4WC28_BEAB2</name>
<dbReference type="GeneID" id="19886432"/>
<dbReference type="PANTHER" id="PTHR35910">
    <property type="entry name" value="2EXR DOMAIN-CONTAINING PROTEIN"/>
    <property type="match status" value="1"/>
</dbReference>
<keyword evidence="4" id="KW-1185">Reference proteome</keyword>
<dbReference type="RefSeq" id="XP_008596739.1">
    <property type="nucleotide sequence ID" value="XM_008598517.1"/>
</dbReference>
<feature type="region of interest" description="Disordered" evidence="1">
    <location>
        <begin position="46"/>
        <end position="71"/>
    </location>
</feature>
<reference evidence="3 4" key="1">
    <citation type="journal article" date="2012" name="Sci. Rep.">
        <title>Genomic perspectives on the evolution of fungal entomopathogenicity in Beauveria bassiana.</title>
        <authorList>
            <person name="Xiao G."/>
            <person name="Ying S.H."/>
            <person name="Zheng P."/>
            <person name="Wang Z.L."/>
            <person name="Zhang S."/>
            <person name="Xie X.Q."/>
            <person name="Shang Y."/>
            <person name="St Leger R.J."/>
            <person name="Zhao G.P."/>
            <person name="Wang C."/>
            <person name="Feng M.G."/>
        </authorList>
    </citation>
    <scope>NUCLEOTIDE SEQUENCE [LARGE SCALE GENOMIC DNA]</scope>
    <source>
        <strain evidence="3 4">ARSEF 2860</strain>
    </source>
</reference>
<proteinExistence type="predicted"/>
<dbReference type="InParanoid" id="J4WC28"/>
<accession>J4WC28</accession>
<dbReference type="InterPro" id="IPR045518">
    <property type="entry name" value="2EXR"/>
</dbReference>
<dbReference type="Proteomes" id="UP000002762">
    <property type="component" value="Unassembled WGS sequence"/>
</dbReference>
<organism evidence="3 4">
    <name type="scientific">Beauveria bassiana (strain ARSEF 2860)</name>
    <name type="common">White muscardine disease fungus</name>
    <name type="synonym">Tritirachium shiotae</name>
    <dbReference type="NCBI Taxonomy" id="655819"/>
    <lineage>
        <taxon>Eukaryota</taxon>
        <taxon>Fungi</taxon>
        <taxon>Dikarya</taxon>
        <taxon>Ascomycota</taxon>
        <taxon>Pezizomycotina</taxon>
        <taxon>Sordariomycetes</taxon>
        <taxon>Hypocreomycetidae</taxon>
        <taxon>Hypocreales</taxon>
        <taxon>Cordycipitaceae</taxon>
        <taxon>Beauveria</taxon>
    </lineage>
</organism>
<dbReference type="HOGENOM" id="CLU_071377_3_0_1"/>
<evidence type="ECO:0000313" key="4">
    <source>
        <dbReference type="Proteomes" id="UP000002762"/>
    </source>
</evidence>